<dbReference type="GO" id="GO:0046872">
    <property type="term" value="F:metal ion binding"/>
    <property type="evidence" value="ECO:0007669"/>
    <property type="project" value="InterPro"/>
</dbReference>
<reference evidence="3" key="1">
    <citation type="journal article" date="2020" name="mSystems">
        <title>Genome- and Community-Level Interaction Insights into Carbon Utilization and Element Cycling Functions of Hydrothermarchaeota in Hydrothermal Sediment.</title>
        <authorList>
            <person name="Zhou Z."/>
            <person name="Liu Y."/>
            <person name="Xu W."/>
            <person name="Pan J."/>
            <person name="Luo Z.H."/>
            <person name="Li M."/>
        </authorList>
    </citation>
    <scope>NUCLEOTIDE SEQUENCE [LARGE SCALE GENOMIC DNA]</scope>
    <source>
        <strain evidence="3">SpSt-855</strain>
    </source>
</reference>
<dbReference type="GO" id="GO:0005524">
    <property type="term" value="F:ATP binding"/>
    <property type="evidence" value="ECO:0007669"/>
    <property type="project" value="UniProtKB-UniRule"/>
</dbReference>
<gene>
    <name evidence="3" type="ORF">ENW50_10065</name>
</gene>
<dbReference type="SUPFAM" id="SSF56059">
    <property type="entry name" value="Glutathione synthetase ATP-binding domain-like"/>
    <property type="match status" value="1"/>
</dbReference>
<dbReference type="PROSITE" id="PS50975">
    <property type="entry name" value="ATP_GRASP"/>
    <property type="match status" value="1"/>
</dbReference>
<dbReference type="InterPro" id="IPR011761">
    <property type="entry name" value="ATP-grasp"/>
</dbReference>
<name>A0A7V5CTX1_9BACT</name>
<dbReference type="AlphaFoldDB" id="A0A7V5CTX1"/>
<sequence length="389" mass="43705">MARPIRHLLHIGFWAPSMAFLRRCNEAGIQVHLLRHGSGPEQIPLPSNAITTDGGVLRWEEMNTPAGMERIVSFAQRVQADAICSDDEFTLYWLACHRDRFEPRCTVLASPAQAIARLMQKSEQTQLAREAGFSVLPSWLLHTRSDADSVPAGDFPLCLRPTHMNSVTPPFKAHRVESPAELHTFLSTLTWTSPLLAQPFCLGPNLVLHGVRSTSGNVLALECFRAYRKYKGFALSIERFAMPASLRDAAERFAHQANLHGPFHFDLLQSAQTGEIFFLEVNYRIGGTTPKVIRLGYDEPMLALEAFGLQPPHRPQSLRASRRVTGKRMLAGQIYHNLRQGPGELDFPQHSRLRIILSGLREFLTVPDAILSRKDLRGSLFYLKRGGRM</sequence>
<keyword evidence="1" id="KW-0547">Nucleotide-binding</keyword>
<comment type="caution">
    <text evidence="3">The sequence shown here is derived from an EMBL/GenBank/DDBJ whole genome shotgun (WGS) entry which is preliminary data.</text>
</comment>
<evidence type="ECO:0000259" key="2">
    <source>
        <dbReference type="PROSITE" id="PS50975"/>
    </source>
</evidence>
<evidence type="ECO:0000313" key="3">
    <source>
        <dbReference type="EMBL" id="HGY95009.1"/>
    </source>
</evidence>
<feature type="domain" description="ATP-grasp" evidence="2">
    <location>
        <begin position="125"/>
        <end position="308"/>
    </location>
</feature>
<dbReference type="Gene3D" id="3.30.470.20">
    <property type="entry name" value="ATP-grasp fold, B domain"/>
    <property type="match status" value="1"/>
</dbReference>
<accession>A0A7V5CTX1</accession>
<dbReference type="EMBL" id="DTKL01000062">
    <property type="protein sequence ID" value="HGY95009.1"/>
    <property type="molecule type" value="Genomic_DNA"/>
</dbReference>
<organism evidence="3">
    <name type="scientific">Acidobacterium capsulatum</name>
    <dbReference type="NCBI Taxonomy" id="33075"/>
    <lineage>
        <taxon>Bacteria</taxon>
        <taxon>Pseudomonadati</taxon>
        <taxon>Acidobacteriota</taxon>
        <taxon>Terriglobia</taxon>
        <taxon>Terriglobales</taxon>
        <taxon>Acidobacteriaceae</taxon>
        <taxon>Acidobacterium</taxon>
    </lineage>
</organism>
<keyword evidence="1" id="KW-0067">ATP-binding</keyword>
<protein>
    <recommendedName>
        <fullName evidence="2">ATP-grasp domain-containing protein</fullName>
    </recommendedName>
</protein>
<proteinExistence type="predicted"/>
<evidence type="ECO:0000256" key="1">
    <source>
        <dbReference type="PROSITE-ProRule" id="PRU00409"/>
    </source>
</evidence>